<evidence type="ECO:0000313" key="1">
    <source>
        <dbReference type="EMBL" id="KAF6135246.1"/>
    </source>
</evidence>
<gene>
    <name evidence="1" type="ORF">GIB67_035317</name>
</gene>
<proteinExistence type="predicted"/>
<keyword evidence="2" id="KW-1185">Reference proteome</keyword>
<reference evidence="1 2" key="1">
    <citation type="journal article" date="2020" name="IScience">
        <title>Genome Sequencing of the Endangered Kingdonia uniflora (Circaeasteraceae, Ranunculales) Reveals Potential Mechanisms of Evolutionary Specialization.</title>
        <authorList>
            <person name="Sun Y."/>
            <person name="Deng T."/>
            <person name="Zhang A."/>
            <person name="Moore M.J."/>
            <person name="Landis J.B."/>
            <person name="Lin N."/>
            <person name="Zhang H."/>
            <person name="Zhang X."/>
            <person name="Huang J."/>
            <person name="Zhang X."/>
            <person name="Sun H."/>
            <person name="Wang H."/>
        </authorList>
    </citation>
    <scope>NUCLEOTIDE SEQUENCE [LARGE SCALE GENOMIC DNA]</scope>
    <source>
        <strain evidence="1">TB1705</strain>
        <tissue evidence="1">Leaf</tissue>
    </source>
</reference>
<feature type="non-terminal residue" evidence="1">
    <location>
        <position position="1"/>
    </location>
</feature>
<dbReference type="AlphaFoldDB" id="A0A7J7KY13"/>
<organism evidence="1 2">
    <name type="scientific">Kingdonia uniflora</name>
    <dbReference type="NCBI Taxonomy" id="39325"/>
    <lineage>
        <taxon>Eukaryota</taxon>
        <taxon>Viridiplantae</taxon>
        <taxon>Streptophyta</taxon>
        <taxon>Embryophyta</taxon>
        <taxon>Tracheophyta</taxon>
        <taxon>Spermatophyta</taxon>
        <taxon>Magnoliopsida</taxon>
        <taxon>Ranunculales</taxon>
        <taxon>Circaeasteraceae</taxon>
        <taxon>Kingdonia</taxon>
    </lineage>
</organism>
<protein>
    <submittedName>
        <fullName evidence="1">Uncharacterized protein</fullName>
    </submittedName>
</protein>
<dbReference type="Proteomes" id="UP000541444">
    <property type="component" value="Unassembled WGS sequence"/>
</dbReference>
<comment type="caution">
    <text evidence="1">The sequence shown here is derived from an EMBL/GenBank/DDBJ whole genome shotgun (WGS) entry which is preliminary data.</text>
</comment>
<evidence type="ECO:0000313" key="2">
    <source>
        <dbReference type="Proteomes" id="UP000541444"/>
    </source>
</evidence>
<accession>A0A7J7KY13</accession>
<name>A0A7J7KY13_9MAGN</name>
<dbReference type="EMBL" id="JACGCM010002811">
    <property type="protein sequence ID" value="KAF6135246.1"/>
    <property type="molecule type" value="Genomic_DNA"/>
</dbReference>
<sequence length="77" mass="9185">VLQILKRFLLHTSLCPPLQVDIYLRKDLVSLSICHLFVSFFRTSYCCIFHFYVSLFLNARDSYYSVTRQIHEILIIL</sequence>